<evidence type="ECO:0000256" key="1">
    <source>
        <dbReference type="SAM" id="Coils"/>
    </source>
</evidence>
<dbReference type="InterPro" id="IPR016132">
    <property type="entry name" value="Phyto_chromo_attachment"/>
</dbReference>
<dbReference type="KEGG" id="mic:Mic7113_3560"/>
<dbReference type="SUPFAM" id="SSF55781">
    <property type="entry name" value="GAF domain-like"/>
    <property type="match status" value="2"/>
</dbReference>
<dbReference type="PATRIC" id="fig|1173027.3.peg.3914"/>
<evidence type="ECO:0000259" key="3">
    <source>
        <dbReference type="PROSITE" id="PS50112"/>
    </source>
</evidence>
<dbReference type="InterPro" id="IPR000160">
    <property type="entry name" value="GGDEF_dom"/>
</dbReference>
<dbReference type="InterPro" id="IPR029016">
    <property type="entry name" value="GAF-like_dom_sf"/>
</dbReference>
<dbReference type="PROSITE" id="PS50887">
    <property type="entry name" value="GGDEF"/>
    <property type="match status" value="1"/>
</dbReference>
<reference evidence="5 6" key="1">
    <citation type="submission" date="2012-06" db="EMBL/GenBank/DDBJ databases">
        <title>Finished chromosome of genome of Microcoleus sp. PCC 7113.</title>
        <authorList>
            <consortium name="US DOE Joint Genome Institute"/>
            <person name="Gugger M."/>
            <person name="Coursin T."/>
            <person name="Rippka R."/>
            <person name="Tandeau De Marsac N."/>
            <person name="Huntemann M."/>
            <person name="Wei C.-L."/>
            <person name="Han J."/>
            <person name="Detter J.C."/>
            <person name="Han C."/>
            <person name="Tapia R."/>
            <person name="Chen A."/>
            <person name="Kyrpides N."/>
            <person name="Mavromatis K."/>
            <person name="Markowitz V."/>
            <person name="Szeto E."/>
            <person name="Ivanova N."/>
            <person name="Pagani I."/>
            <person name="Pati A."/>
            <person name="Goodwin L."/>
            <person name="Nordberg H.P."/>
            <person name="Cantor M.N."/>
            <person name="Hua S.X."/>
            <person name="Woyke T."/>
            <person name="Kerfeld C.A."/>
        </authorList>
    </citation>
    <scope>NUCLEOTIDE SEQUENCE [LARGE SCALE GENOMIC DNA]</scope>
    <source>
        <strain evidence="5 6">PCC 7113</strain>
    </source>
</reference>
<dbReference type="eggNOG" id="COG2203">
    <property type="taxonomic scope" value="Bacteria"/>
</dbReference>
<keyword evidence="6" id="KW-1185">Reference proteome</keyword>
<dbReference type="CDD" id="cd01949">
    <property type="entry name" value="GGDEF"/>
    <property type="match status" value="1"/>
</dbReference>
<dbReference type="SMART" id="SM00267">
    <property type="entry name" value="GGDEF"/>
    <property type="match status" value="1"/>
</dbReference>
<dbReference type="PANTHER" id="PTHR45138:SF9">
    <property type="entry name" value="DIGUANYLATE CYCLASE DGCM-RELATED"/>
    <property type="match status" value="1"/>
</dbReference>
<dbReference type="HOGENOM" id="CLU_312796_0_0_3"/>
<dbReference type="Pfam" id="PF01590">
    <property type="entry name" value="GAF"/>
    <property type="match status" value="2"/>
</dbReference>
<feature type="domain" description="PAS" evidence="3">
    <location>
        <begin position="345"/>
        <end position="378"/>
    </location>
</feature>
<dbReference type="InterPro" id="IPR035965">
    <property type="entry name" value="PAS-like_dom_sf"/>
</dbReference>
<evidence type="ECO:0000313" key="6">
    <source>
        <dbReference type="Proteomes" id="UP000010471"/>
    </source>
</evidence>
<dbReference type="InterPro" id="IPR029787">
    <property type="entry name" value="Nucleotide_cyclase"/>
</dbReference>
<dbReference type="InterPro" id="IPR003018">
    <property type="entry name" value="GAF"/>
</dbReference>
<gene>
    <name evidence="5" type="ORF">Mic7113_3560</name>
</gene>
<dbReference type="CDD" id="cd00130">
    <property type="entry name" value="PAS"/>
    <property type="match status" value="1"/>
</dbReference>
<dbReference type="Pfam" id="PF12860">
    <property type="entry name" value="PAS_7"/>
    <property type="match status" value="1"/>
</dbReference>
<dbReference type="Gene3D" id="3.30.450.20">
    <property type="entry name" value="PAS domain"/>
    <property type="match status" value="2"/>
</dbReference>
<dbReference type="SUPFAM" id="SSF55073">
    <property type="entry name" value="Nucleotide cyclase"/>
    <property type="match status" value="1"/>
</dbReference>
<dbReference type="SUPFAM" id="SSF55785">
    <property type="entry name" value="PYP-like sensor domain (PAS domain)"/>
    <property type="match status" value="2"/>
</dbReference>
<dbReference type="Pfam" id="PF00990">
    <property type="entry name" value="GGDEF"/>
    <property type="match status" value="1"/>
</dbReference>
<dbReference type="PROSITE" id="PS50112">
    <property type="entry name" value="PAS"/>
    <property type="match status" value="2"/>
</dbReference>
<dbReference type="STRING" id="1173027.Mic7113_3560"/>
<dbReference type="SMART" id="SM00065">
    <property type="entry name" value="GAF"/>
    <property type="match status" value="2"/>
</dbReference>
<dbReference type="GO" id="GO:1902201">
    <property type="term" value="P:negative regulation of bacterial-type flagellum-dependent cell motility"/>
    <property type="evidence" value="ECO:0007669"/>
    <property type="project" value="TreeGrafter"/>
</dbReference>
<dbReference type="Pfam" id="PF13426">
    <property type="entry name" value="PAS_9"/>
    <property type="match status" value="1"/>
</dbReference>
<dbReference type="eggNOG" id="COG4191">
    <property type="taxonomic scope" value="Bacteria"/>
</dbReference>
<dbReference type="AlphaFoldDB" id="K9WHM9"/>
<dbReference type="Gene3D" id="3.30.70.270">
    <property type="match status" value="1"/>
</dbReference>
<evidence type="ECO:0000313" key="5">
    <source>
        <dbReference type="EMBL" id="AFZ19284.1"/>
    </source>
</evidence>
<dbReference type="EMBL" id="CP003630">
    <property type="protein sequence ID" value="AFZ19284.1"/>
    <property type="molecule type" value="Genomic_DNA"/>
</dbReference>
<dbReference type="PROSITE" id="PS50046">
    <property type="entry name" value="PHYTOCHROME_2"/>
    <property type="match status" value="1"/>
</dbReference>
<dbReference type="InterPro" id="IPR000014">
    <property type="entry name" value="PAS"/>
</dbReference>
<proteinExistence type="predicted"/>
<feature type="coiled-coil region" evidence="1">
    <location>
        <begin position="248"/>
        <end position="335"/>
    </location>
</feature>
<name>K9WHM9_9CYAN</name>
<dbReference type="NCBIfam" id="TIGR00229">
    <property type="entry name" value="sensory_box"/>
    <property type="match status" value="2"/>
</dbReference>
<organism evidence="5 6">
    <name type="scientific">Allocoleopsis franciscana PCC 7113</name>
    <dbReference type="NCBI Taxonomy" id="1173027"/>
    <lineage>
        <taxon>Bacteria</taxon>
        <taxon>Bacillati</taxon>
        <taxon>Cyanobacteriota</taxon>
        <taxon>Cyanophyceae</taxon>
        <taxon>Coleofasciculales</taxon>
        <taxon>Coleofasciculaceae</taxon>
        <taxon>Allocoleopsis</taxon>
        <taxon>Allocoleopsis franciscana</taxon>
    </lineage>
</organism>
<feature type="domain" description="PAS" evidence="3">
    <location>
        <begin position="444"/>
        <end position="484"/>
    </location>
</feature>
<dbReference type="Proteomes" id="UP000010471">
    <property type="component" value="Chromosome"/>
</dbReference>
<dbReference type="PANTHER" id="PTHR45138">
    <property type="entry name" value="REGULATORY COMPONENTS OF SENSORY TRANSDUCTION SYSTEM"/>
    <property type="match status" value="1"/>
</dbReference>
<dbReference type="Gene3D" id="3.30.450.40">
    <property type="match status" value="2"/>
</dbReference>
<dbReference type="FunFam" id="3.30.70.270:FF:000001">
    <property type="entry name" value="Diguanylate cyclase domain protein"/>
    <property type="match status" value="1"/>
</dbReference>
<dbReference type="GO" id="GO:0043709">
    <property type="term" value="P:cell adhesion involved in single-species biofilm formation"/>
    <property type="evidence" value="ECO:0007669"/>
    <property type="project" value="TreeGrafter"/>
</dbReference>
<dbReference type="GO" id="GO:0005886">
    <property type="term" value="C:plasma membrane"/>
    <property type="evidence" value="ECO:0007669"/>
    <property type="project" value="TreeGrafter"/>
</dbReference>
<dbReference type="InterPro" id="IPR043128">
    <property type="entry name" value="Rev_trsase/Diguanyl_cyclase"/>
</dbReference>
<dbReference type="SMART" id="SM00091">
    <property type="entry name" value="PAS"/>
    <property type="match status" value="2"/>
</dbReference>
<feature type="domain" description="GGDEF" evidence="4">
    <location>
        <begin position="801"/>
        <end position="937"/>
    </location>
</feature>
<dbReference type="NCBIfam" id="TIGR00254">
    <property type="entry name" value="GGDEF"/>
    <property type="match status" value="1"/>
</dbReference>
<protein>
    <submittedName>
        <fullName evidence="5">PAS domain S-box/diguanylate cyclase (GGDEF) domain-containing protein</fullName>
    </submittedName>
</protein>
<dbReference type="InterPro" id="IPR050469">
    <property type="entry name" value="Diguanylate_Cyclase"/>
</dbReference>
<sequence length="937" mass="106232">MFFPDGEDMTHHHQPVEQQKQLLKQRLNLQTQALVTLARSQTIDRGNFKAALQEITEVVADILNVERVSVWLYQGIAVAQRLPLGFFPQVNEAFFERGTPSGTARQVPGTEGIRIKCLDLYEHNLRCHTSGTELAAGNYPVYFQALASECPLAVHDAQTDSRSQELSESYLRPNGITSFLDAPIWLNGQMVGIVCLEHIGVQRQWTLIEENFVTAIATLVALTIEACDHILTQKQMRQHHQFLVSEYHDDLERLVEERTAELTRTNEKLQKEIQRRSTVEAQLRNYQQHLEELVEEGTREIIQTNEQLQREILSHQRAQEALQESEEQFRCLSEATFEAILIIDQGNLCQVNTNFTQLFGYESGEVIGRNLGEFLAPEYRSCVPQLTASNSEQMYETCCLKKDGSTFPAEIRSKAIPYQGRLVKVTAIRDITAQSQAQEELKKSVSLLNATLNSTTDGIVAVSTAGKIVSFNQKFVEMWGLSQDVLRVPEKQEGFKFFQEQLKEPERFLEKVNQFYAQPNAEGDDVLELKDGRIIECFTQPQRSGFQIIGRVWSFRDVTEKAKAENTLRQHLQQELLIAGMCDRIRQSLNLGEILNTTVEEVRQFLRTDRVIIYRFEPDWSGTVVVESVAPEYLATLDIVIHDPCFGADQIVPYQQGRIQAFADICAAGLTPCYADFLRQLQVRANLVVPILYGVSSQKRGGDGERLRPEGDKEPALWGLLIAHHCSGSRQWQPIEIDLLKSLATQVAIAIQQSSLFEQLEAANQELQRLASIDGLTQVANRRRFDEYLHEEWRRLAREQSPLSLILCDIDYFKLYNDNYGHLAGDFCLQQVAAVLRQCVRRPPDLVARYGGEEFALILPNTDARGAAFVAETVRQRVRGLRIPHVKSPVSQYVTLSLGVASTIPRLYASSQKLIGAADEALYQAKAEGRDCLRHQR</sequence>
<evidence type="ECO:0000259" key="2">
    <source>
        <dbReference type="PROSITE" id="PS50046"/>
    </source>
</evidence>
<dbReference type="eggNOG" id="COG3706">
    <property type="taxonomic scope" value="Bacteria"/>
</dbReference>
<feature type="domain" description="Phytochrome chromophore attachment site" evidence="2">
    <location>
        <begin position="590"/>
        <end position="746"/>
    </location>
</feature>
<keyword evidence="1" id="KW-0175">Coiled coil</keyword>
<dbReference type="GO" id="GO:0052621">
    <property type="term" value="F:diguanylate cyclase activity"/>
    <property type="evidence" value="ECO:0007669"/>
    <property type="project" value="TreeGrafter"/>
</dbReference>
<dbReference type="eggNOG" id="COG3290">
    <property type="taxonomic scope" value="Bacteria"/>
</dbReference>
<accession>K9WHM9</accession>
<evidence type="ECO:0000259" key="4">
    <source>
        <dbReference type="PROSITE" id="PS50887"/>
    </source>
</evidence>